<organism evidence="1 2">
    <name type="scientific">Vibrio ichthyoenteri ATCC 700023</name>
    <dbReference type="NCBI Taxonomy" id="870968"/>
    <lineage>
        <taxon>Bacteria</taxon>
        <taxon>Pseudomonadati</taxon>
        <taxon>Pseudomonadota</taxon>
        <taxon>Gammaproteobacteria</taxon>
        <taxon>Vibrionales</taxon>
        <taxon>Vibrionaceae</taxon>
        <taxon>Vibrio</taxon>
    </lineage>
</organism>
<protein>
    <recommendedName>
        <fullName evidence="3">Lipoprotein</fullName>
    </recommendedName>
</protein>
<accession>F9RXS3</accession>
<sequence length="130" mass="14799">MKKIIIGGLIAIITTSCALLEPSWEGKYAEKKREANAYLAWTSELGSVVEPEEICVKKKYYYLCKGYEDFGGTIKKFPVLQPLKDEKAAFYHVYVLFSPEGEALVAARTTRPCAVTWESDRKNICHWKDI</sequence>
<evidence type="ECO:0000313" key="1">
    <source>
        <dbReference type="EMBL" id="EGU47548.1"/>
    </source>
</evidence>
<name>F9RXS3_9VIBR</name>
<dbReference type="RefSeq" id="WP_006710668.1">
    <property type="nucleotide sequence ID" value="NZ_AFWF01000021.1"/>
</dbReference>
<dbReference type="PROSITE" id="PS51257">
    <property type="entry name" value="PROKAR_LIPOPROTEIN"/>
    <property type="match status" value="1"/>
</dbReference>
<reference evidence="1 2" key="1">
    <citation type="journal article" date="2012" name="Int. J. Syst. Evol. Microbiol.">
        <title>Vibrio caribbeanicus sp. nov., isolated from the marine sponge Scleritoderma cyanea.</title>
        <authorList>
            <person name="Hoffmann M."/>
            <person name="Monday S.R."/>
            <person name="Allard M.W."/>
            <person name="Strain E.A."/>
            <person name="Whittaker P."/>
            <person name="Naum M."/>
            <person name="McCarthy P.J."/>
            <person name="Lopez J.V."/>
            <person name="Fischer M."/>
            <person name="Brown E.W."/>
        </authorList>
    </citation>
    <scope>NUCLEOTIDE SEQUENCE [LARGE SCALE GENOMIC DNA]</scope>
    <source>
        <strain evidence="1 2">ATCC 700023</strain>
    </source>
</reference>
<dbReference type="Proteomes" id="UP000004605">
    <property type="component" value="Unassembled WGS sequence"/>
</dbReference>
<gene>
    <name evidence="1" type="ORF">VII00023_00230</name>
</gene>
<evidence type="ECO:0008006" key="3">
    <source>
        <dbReference type="Google" id="ProtNLM"/>
    </source>
</evidence>
<dbReference type="EMBL" id="AFWF01000021">
    <property type="protein sequence ID" value="EGU47548.1"/>
    <property type="molecule type" value="Genomic_DNA"/>
</dbReference>
<proteinExistence type="predicted"/>
<dbReference type="AlphaFoldDB" id="F9RXS3"/>
<comment type="caution">
    <text evidence="1">The sequence shown here is derived from an EMBL/GenBank/DDBJ whole genome shotgun (WGS) entry which is preliminary data.</text>
</comment>
<keyword evidence="2" id="KW-1185">Reference proteome</keyword>
<evidence type="ECO:0000313" key="2">
    <source>
        <dbReference type="Proteomes" id="UP000004605"/>
    </source>
</evidence>